<gene>
    <name evidence="1" type="ORF">ERS007739_02587</name>
</gene>
<dbReference type="EMBL" id="CSBK01001206">
    <property type="protein sequence ID" value="COY42640.1"/>
    <property type="molecule type" value="Genomic_DNA"/>
</dbReference>
<comment type="caution">
    <text evidence="1">The sequence shown here is derived from an EMBL/GenBank/DDBJ whole genome shotgun (WGS) entry which is preliminary data.</text>
</comment>
<dbReference type="AlphaFoldDB" id="A0A916LBZ2"/>
<proteinExistence type="predicted"/>
<protein>
    <submittedName>
        <fullName evidence="1">Uncharacterized protein</fullName>
    </submittedName>
</protein>
<organism evidence="1 2">
    <name type="scientific">Mycobacterium tuberculosis</name>
    <dbReference type="NCBI Taxonomy" id="1773"/>
    <lineage>
        <taxon>Bacteria</taxon>
        <taxon>Bacillati</taxon>
        <taxon>Actinomycetota</taxon>
        <taxon>Actinomycetes</taxon>
        <taxon>Mycobacteriales</taxon>
        <taxon>Mycobacteriaceae</taxon>
        <taxon>Mycobacterium</taxon>
        <taxon>Mycobacterium tuberculosis complex</taxon>
    </lineage>
</organism>
<accession>A0A916LBZ2</accession>
<name>A0A916LBZ2_MYCTX</name>
<evidence type="ECO:0000313" key="1">
    <source>
        <dbReference type="EMBL" id="COY42640.1"/>
    </source>
</evidence>
<reference evidence="2" key="1">
    <citation type="submission" date="2015-03" db="EMBL/GenBank/DDBJ databases">
        <authorList>
            <consortium name="Pathogen Informatics"/>
        </authorList>
    </citation>
    <scope>NUCLEOTIDE SEQUENCE [LARGE SCALE GENOMIC DNA]</scope>
    <source>
        <strain evidence="2">N09902308</strain>
    </source>
</reference>
<evidence type="ECO:0000313" key="2">
    <source>
        <dbReference type="Proteomes" id="UP000039021"/>
    </source>
</evidence>
<sequence>MCAAAAASGSALFFSPVISTSSLSTVRSNSV</sequence>
<dbReference type="Proteomes" id="UP000039021">
    <property type="component" value="Unassembled WGS sequence"/>
</dbReference>